<dbReference type="Pfam" id="PF01470">
    <property type="entry name" value="Peptidase_C15"/>
    <property type="match status" value="1"/>
</dbReference>
<keyword evidence="3" id="KW-0645">Protease</keyword>
<comment type="similarity">
    <text evidence="1">Belongs to the peptidase C15 family.</text>
</comment>
<organism evidence="6 7">
    <name type="scientific">Candidatus Marsarchaeota G1 archaeon OSP_D</name>
    <dbReference type="NCBI Taxonomy" id="1978155"/>
    <lineage>
        <taxon>Archaea</taxon>
        <taxon>Candidatus Marsarchaeota</taxon>
        <taxon>Candidatus Marsarchaeota group 1</taxon>
    </lineage>
</organism>
<dbReference type="GO" id="GO:0016920">
    <property type="term" value="F:pyroglutamyl-peptidase activity"/>
    <property type="evidence" value="ECO:0007669"/>
    <property type="project" value="InterPro"/>
</dbReference>
<evidence type="ECO:0008006" key="8">
    <source>
        <dbReference type="Google" id="ProtNLM"/>
    </source>
</evidence>
<dbReference type="GO" id="GO:0006508">
    <property type="term" value="P:proteolysis"/>
    <property type="evidence" value="ECO:0007669"/>
    <property type="project" value="UniProtKB-KW"/>
</dbReference>
<evidence type="ECO:0000256" key="3">
    <source>
        <dbReference type="ARBA" id="ARBA00022670"/>
    </source>
</evidence>
<dbReference type="EMBL" id="NEXC01000031">
    <property type="protein sequence ID" value="PSN83241.1"/>
    <property type="molecule type" value="Genomic_DNA"/>
</dbReference>
<accession>A0A2R6A9Y3</accession>
<evidence type="ECO:0000256" key="4">
    <source>
        <dbReference type="ARBA" id="ARBA00022801"/>
    </source>
</evidence>
<dbReference type="GO" id="GO:0005829">
    <property type="term" value="C:cytosol"/>
    <property type="evidence" value="ECO:0007669"/>
    <property type="project" value="InterPro"/>
</dbReference>
<keyword evidence="4" id="KW-0378">Hydrolase</keyword>
<sequence>MGETKLVKALVTGFEGWLGKTNPAGVIAKSLDGAKINDLEVVGREIPEDFTKLPSVIKRLIAEVQPEIFLGLGWDYTKGIKVERIALNVMDSDFWGEIKPDNYGNTPHNQRIFERAPLALESTLPVDQIVQTLKNSGIFAFASYFAGTHCCNTVMYSALYYSRRSKRIAGFVHIPPIPGMFENTPTMELEQEKKAIELVLQVCRTHFKS</sequence>
<evidence type="ECO:0000256" key="5">
    <source>
        <dbReference type="ARBA" id="ARBA00022807"/>
    </source>
</evidence>
<evidence type="ECO:0000313" key="6">
    <source>
        <dbReference type="EMBL" id="PSN83241.1"/>
    </source>
</evidence>
<keyword evidence="5" id="KW-0788">Thiol protease</keyword>
<dbReference type="PIRSF" id="PIRSF015592">
    <property type="entry name" value="Prld-crbxl_pptds"/>
    <property type="match status" value="1"/>
</dbReference>
<proteinExistence type="inferred from homology"/>
<dbReference type="AlphaFoldDB" id="A0A2R6A9Y3"/>
<dbReference type="SUPFAM" id="SSF53182">
    <property type="entry name" value="Pyrrolidone carboxyl peptidase (pyroglutamate aminopeptidase)"/>
    <property type="match status" value="1"/>
</dbReference>
<dbReference type="InterPro" id="IPR000816">
    <property type="entry name" value="Peptidase_C15"/>
</dbReference>
<dbReference type="Gene3D" id="3.40.630.20">
    <property type="entry name" value="Peptidase C15, pyroglutamyl peptidase I-like"/>
    <property type="match status" value="1"/>
</dbReference>
<comment type="caution">
    <text evidence="6">The sequence shown here is derived from an EMBL/GenBank/DDBJ whole genome shotgun (WGS) entry which is preliminary data.</text>
</comment>
<dbReference type="PANTHER" id="PTHR23402">
    <property type="entry name" value="PROTEASE FAMILY C15 PYROGLUTAMYL-PEPTIDASE I-RELATED"/>
    <property type="match status" value="1"/>
</dbReference>
<name>A0A2R6A9Y3_9ARCH</name>
<dbReference type="PANTHER" id="PTHR23402:SF1">
    <property type="entry name" value="PYROGLUTAMYL-PEPTIDASE I"/>
    <property type="match status" value="1"/>
</dbReference>
<keyword evidence="2" id="KW-0963">Cytoplasm</keyword>
<dbReference type="InterPro" id="IPR036440">
    <property type="entry name" value="Peptidase_C15-like_sf"/>
</dbReference>
<dbReference type="InterPro" id="IPR016125">
    <property type="entry name" value="Peptidase_C15-like"/>
</dbReference>
<evidence type="ECO:0000256" key="1">
    <source>
        <dbReference type="ARBA" id="ARBA00006641"/>
    </source>
</evidence>
<protein>
    <recommendedName>
        <fullName evidence="8">Pyroglutamyl-peptidase I</fullName>
    </recommendedName>
</protein>
<dbReference type="PRINTS" id="PR00706">
    <property type="entry name" value="PYROGLUPTASE"/>
</dbReference>
<evidence type="ECO:0000256" key="2">
    <source>
        <dbReference type="ARBA" id="ARBA00022490"/>
    </source>
</evidence>
<dbReference type="CDD" id="cd00501">
    <property type="entry name" value="Peptidase_C15"/>
    <property type="match status" value="1"/>
</dbReference>
<reference evidence="6 7" key="1">
    <citation type="submission" date="2017-04" db="EMBL/GenBank/DDBJ databases">
        <title>Novel microbial lineages endemic to geothermal iron-oxide mats fill important gaps in the evolutionary history of Archaea.</title>
        <authorList>
            <person name="Jay Z.J."/>
            <person name="Beam J.P."/>
            <person name="Dlakic M."/>
            <person name="Rusch D.B."/>
            <person name="Kozubal M.A."/>
            <person name="Inskeep W.P."/>
        </authorList>
    </citation>
    <scope>NUCLEOTIDE SEQUENCE [LARGE SCALE GENOMIC DNA]</scope>
    <source>
        <strain evidence="6">OSP_D</strain>
    </source>
</reference>
<gene>
    <name evidence="6" type="ORF">B9Q01_05435</name>
</gene>
<evidence type="ECO:0000313" key="7">
    <source>
        <dbReference type="Proteomes" id="UP000240880"/>
    </source>
</evidence>
<dbReference type="Proteomes" id="UP000240880">
    <property type="component" value="Unassembled WGS sequence"/>
</dbReference>